<name>Q8INK3_DROME</name>
<comment type="similarity">
    <text evidence="1 6">Belongs to the calycin superfamily. Fatty-acid binding protein (FABP) family.</text>
</comment>
<dbReference type="PhylomeDB" id="Q8INK3"/>
<dbReference type="Pfam" id="PF00061">
    <property type="entry name" value="Lipocalin"/>
    <property type="match status" value="1"/>
</dbReference>
<organism evidence="9 11">
    <name type="scientific">Drosophila melanogaster</name>
    <name type="common">Fruit fly</name>
    <dbReference type="NCBI Taxonomy" id="7227"/>
    <lineage>
        <taxon>Eukaryota</taxon>
        <taxon>Metazoa</taxon>
        <taxon>Ecdysozoa</taxon>
        <taxon>Arthropoda</taxon>
        <taxon>Hexapoda</taxon>
        <taxon>Insecta</taxon>
        <taxon>Pterygota</taxon>
        <taxon>Neoptera</taxon>
        <taxon>Endopterygota</taxon>
        <taxon>Diptera</taxon>
        <taxon>Brachycera</taxon>
        <taxon>Muscomorpha</taxon>
        <taxon>Ephydroidea</taxon>
        <taxon>Drosophilidae</taxon>
        <taxon>Drosophila</taxon>
        <taxon>Sophophora</taxon>
    </lineage>
</organism>
<proteinExistence type="evidence at protein level"/>
<dbReference type="STRING" id="7227.FBpp0099728"/>
<dbReference type="FlyBase" id="FBgn0037913">
    <property type="gene designation" value="fabp"/>
</dbReference>
<evidence type="ECO:0000313" key="9">
    <source>
        <dbReference type="EMBL" id="AAN13511.1"/>
    </source>
</evidence>
<keyword evidence="2" id="KW-0446">Lipid-binding</keyword>
<evidence type="ECO:0000256" key="5">
    <source>
        <dbReference type="ARBA" id="ARBA00081149"/>
    </source>
</evidence>
<reference evidence="9 11" key="10">
    <citation type="journal article" date="2015" name="G3 (Bethesda)">
        <title>Gene Model Annotations for Drosophila melanogaster: The Rule-Benders.</title>
        <authorList>
            <consortium name="FlyBase Consortium"/>
            <person name="Crosby M.A."/>
            <person name="Gramates L.S."/>
            <person name="Dos Santos G."/>
            <person name="Matthews B.B."/>
            <person name="St Pierre S.E."/>
            <person name="Zhou P."/>
            <person name="Schroeder A.J."/>
            <person name="Falls K."/>
            <person name="Emmert D.B."/>
            <person name="Russo S.M."/>
            <person name="Gelbart W.M."/>
            <person name="null"/>
        </authorList>
    </citation>
    <scope>NUCLEOTIDE SEQUENCE [LARGE SCALE GENOMIC DNA]</scope>
    <source>
        <strain evidence="11">Berkeley</strain>
    </source>
</reference>
<dbReference type="UCSC" id="CG6783-RC">
    <property type="organism name" value="d. melanogaster"/>
</dbReference>
<dbReference type="PRINTS" id="PR00178">
    <property type="entry name" value="FATTYACIDBP"/>
</dbReference>
<dbReference type="GO" id="GO:0005634">
    <property type="term" value="C:nucleus"/>
    <property type="evidence" value="ECO:0000318"/>
    <property type="project" value="GO_Central"/>
</dbReference>
<dbReference type="Reactome" id="R-DME-189483">
    <property type="pathway name" value="Heme degradation"/>
</dbReference>
<dbReference type="Reactome" id="R-DME-163560">
    <property type="pathway name" value="Triglyceride catabolism"/>
</dbReference>
<keyword evidence="12" id="KW-1267">Proteomics identification</keyword>
<reference evidence="9 11" key="4">
    <citation type="journal article" date="2002" name="Genome Biol.">
        <title>The transposable elements of the Drosophila melanogaster euchromatin: a genomics perspective.</title>
        <authorList>
            <person name="Kaminker J.S."/>
            <person name="Bergman C.M."/>
            <person name="Kronmiller B."/>
            <person name="Carlson J."/>
            <person name="Svirskas R."/>
            <person name="Patel S."/>
            <person name="Frise E."/>
            <person name="Wheeler D.A."/>
            <person name="Lewis S.E."/>
            <person name="Rubin G.M."/>
            <person name="Ashburner M."/>
            <person name="Celniker S.E."/>
        </authorList>
    </citation>
    <scope>NUCLEOTIDE SEQUENCE [LARGE SCALE GENOMIC DNA]</scope>
    <source>
        <strain evidence="11">Berkeley</strain>
    </source>
</reference>
<evidence type="ECO:0000256" key="4">
    <source>
        <dbReference type="ARBA" id="ARBA00072951"/>
    </source>
</evidence>
<evidence type="ECO:0000256" key="7">
    <source>
        <dbReference type="SAM" id="MobiDB-lite"/>
    </source>
</evidence>
<evidence type="ECO:0007829" key="12">
    <source>
        <dbReference type="PeptideAtlas" id="Q8INK3"/>
    </source>
</evidence>
<dbReference type="GO" id="GO:0007616">
    <property type="term" value="P:long-term memory"/>
    <property type="evidence" value="ECO:0000315"/>
    <property type="project" value="FlyBase"/>
</dbReference>
<evidence type="ECO:0000259" key="8">
    <source>
        <dbReference type="PROSITE" id="PS00214"/>
    </source>
</evidence>
<reference evidence="9 11" key="11">
    <citation type="journal article" date="2015" name="Genome Res.">
        <title>The Release 6 reference sequence of the Drosophila melanogaster genome.</title>
        <authorList>
            <person name="Hoskins R.A."/>
            <person name="Carlson J.W."/>
            <person name="Wan K.H."/>
            <person name="Park S."/>
            <person name="Mendez I."/>
            <person name="Galle S.E."/>
            <person name="Booth B.W."/>
            <person name="Pfeiffer B.D."/>
            <person name="George R.A."/>
            <person name="Svirskas R."/>
            <person name="Krzywinski M."/>
            <person name="Schein J."/>
            <person name="Accardo M.C."/>
            <person name="Damia E."/>
            <person name="Messina G."/>
            <person name="Mendez-Lago M."/>
            <person name="de Pablos B."/>
            <person name="Demakova O.V."/>
            <person name="Andreyeva E.N."/>
            <person name="Boldyreva L.V."/>
            <person name="Marra M."/>
            <person name="Carvalho A.B."/>
            <person name="Dimitri P."/>
            <person name="Villasante A."/>
            <person name="Zhimulev I.F."/>
            <person name="Rubin G.M."/>
            <person name="Karpen G.H."/>
            <person name="Celniker S.E."/>
        </authorList>
    </citation>
    <scope>NUCLEOTIDE SEQUENCE [LARGE SCALE GENOMIC DNA]</scope>
    <source>
        <strain evidence="11">Berkeley</strain>
    </source>
</reference>
<dbReference type="Reactome" id="R-DME-9707564">
    <property type="pathway name" value="Cytoprotection by HMOX1"/>
</dbReference>
<protein>
    <recommendedName>
        <fullName evidence="4">Fatty acid-binding protein, muscle</fullName>
    </recommendedName>
    <alternativeName>
        <fullName evidence="5">M-FABP</fullName>
    </alternativeName>
</protein>
<dbReference type="InterPro" id="IPR000566">
    <property type="entry name" value="Lipocln_cytosolic_FA-bd_dom"/>
</dbReference>
<feature type="compositionally biased region" description="Gly residues" evidence="7">
    <location>
        <begin position="146"/>
        <end position="157"/>
    </location>
</feature>
<sequence length="157" mass="17137">MSFVGKKYKLDKSENFDEYMKELGVGLVTRKMGNSLSPTVEVTLEGDTYTLTTTSTFKTSAISFKLGVEFDEETLDGRNVKSIITLDGNKLTQEQKGDKPTTIVREFTDNELITLIPHLTPSQHGSLRLRVPCQPVPPTSVDDGARSGGCGQRPGGP</sequence>
<dbReference type="AGR" id="FB:FBgn0037913"/>
<dbReference type="PANTHER" id="PTHR11955">
    <property type="entry name" value="FATTY ACID BINDING PROTEIN"/>
    <property type="match status" value="1"/>
</dbReference>
<dbReference type="Proteomes" id="UP000000803">
    <property type="component" value="Chromosome 3R"/>
</dbReference>
<reference evidence="9 11" key="8">
    <citation type="journal article" date="2007" name="Science">
        <title>Sequence finishing and mapping of Drosophila melanogaster heterochromatin.</title>
        <authorList>
            <person name="Hoskins R.A."/>
            <person name="Carlson J.W."/>
            <person name="Kennedy C."/>
            <person name="Acevedo D."/>
            <person name="Evans-Holm M."/>
            <person name="Frise E."/>
            <person name="Wan K.H."/>
            <person name="Park S."/>
            <person name="Mendez-Lago M."/>
            <person name="Rossi F."/>
            <person name="Villasante A."/>
            <person name="Dimitri P."/>
            <person name="Karpen G.H."/>
            <person name="Celniker S.E."/>
        </authorList>
    </citation>
    <scope>NUCLEOTIDE SEQUENCE [LARGE SCALE GENOMIC DNA]</scope>
    <source>
        <strain evidence="11">Berkeley</strain>
    </source>
</reference>
<dbReference type="InterPro" id="IPR012674">
    <property type="entry name" value="Calycin"/>
</dbReference>
<dbReference type="GO" id="GO:0005504">
    <property type="term" value="F:fatty acid binding"/>
    <property type="evidence" value="ECO:0000318"/>
    <property type="project" value="GO_Central"/>
</dbReference>
<reference evidence="9 11" key="3">
    <citation type="journal article" date="2002" name="Genome Biol.">
        <title>Annotation of the Drosophila melanogaster euchromatic genome: a systematic review.</title>
        <authorList>
            <person name="Misra S."/>
            <person name="Crosby M.A."/>
            <person name="Mungall C.J."/>
            <person name="Matthews B.B."/>
            <person name="Campbell K.S."/>
            <person name="Hradecky P."/>
            <person name="Huang Y."/>
            <person name="Kaminker J.S."/>
            <person name="Millburn G.H."/>
            <person name="Prochnik S.E."/>
            <person name="Smith C.D."/>
            <person name="Tupy J.L."/>
            <person name="Whitfied E.J."/>
            <person name="Bayraktaroglu L."/>
            <person name="Berman B.P."/>
            <person name="Bettencourt B.R."/>
            <person name="Celniker S.E."/>
            <person name="de Grey A.D."/>
            <person name="Drysdale R.A."/>
            <person name="Harris N.L."/>
            <person name="Richter J."/>
            <person name="Russo S."/>
            <person name="Schroeder A.J."/>
            <person name="Shu S.Q."/>
            <person name="Stapleton M."/>
            <person name="Yamada C."/>
            <person name="Ashburner M."/>
            <person name="Gelbart W.M."/>
            <person name="Rubin G.M."/>
            <person name="Lewis S.E."/>
        </authorList>
    </citation>
    <scope>GENOME REANNOTATION</scope>
    <source>
        <strain evidence="11">Berkeley</strain>
    </source>
</reference>
<dbReference type="PaxDb" id="7227-FBpp0099728"/>
<evidence type="ECO:0000256" key="6">
    <source>
        <dbReference type="RuleBase" id="RU003696"/>
    </source>
</evidence>
<dbReference type="FunFam" id="2.40.128.20:FF:000001">
    <property type="entry name" value="Fatty acid-binding protein, adipocyte"/>
    <property type="match status" value="1"/>
</dbReference>
<dbReference type="AlphaFoldDB" id="Q8INK3"/>
<dbReference type="Gene3D" id="2.40.128.20">
    <property type="match status" value="1"/>
</dbReference>
<reference evidence="9 11" key="9">
    <citation type="journal article" date="2015" name="G3 (Bethesda)">
        <title>Gene Model Annotations for Drosophila melanogaster: Impact of High-Throughput Data.</title>
        <authorList>
            <consortium name="FlyBase Consortium"/>
            <person name="Matthews B.B."/>
            <person name="Dos Santos G."/>
            <person name="Crosby M.A."/>
            <person name="Emmert D.B."/>
            <person name="St Pierre S.E."/>
            <person name="Gramates L.S."/>
            <person name="Zhou P."/>
            <person name="Schroeder A.J."/>
            <person name="Falls K."/>
            <person name="Strelets V."/>
            <person name="Russo S.M."/>
            <person name="Gelbart W.M."/>
            <person name="null"/>
        </authorList>
    </citation>
    <scope>NUCLEOTIDE SEQUENCE [LARGE SCALE GENOMIC DNA]</scope>
    <source>
        <strain evidence="11">Berkeley</strain>
    </source>
</reference>
<accession>Q8INK3</accession>
<dbReference type="GO" id="GO:0005654">
    <property type="term" value="C:nucleoplasm"/>
    <property type="evidence" value="ECO:0007005"/>
    <property type="project" value="FlyBase"/>
</dbReference>
<feature type="domain" description="Cytosolic fatty-acid binding proteins" evidence="8">
    <location>
        <begin position="6"/>
        <end position="23"/>
    </location>
</feature>
<dbReference type="SMR" id="Q8INK3"/>
<reference evidence="9 11" key="5">
    <citation type="journal article" date="2002" name="Genome Biol.">
        <title>Heterochromatic sequences in a Drosophila whole-genome shotgun assembly.</title>
        <authorList>
            <person name="Hoskins R.A."/>
            <person name="Smith C.D."/>
            <person name="Carlson J.W."/>
            <person name="Carvalho A.B."/>
            <person name="Halpern A."/>
            <person name="Kaminker J.S."/>
            <person name="Kennedy C."/>
            <person name="Mungall C.J."/>
            <person name="Sullivan B.A."/>
            <person name="Sutton G.G."/>
            <person name="Yasuhara J.C."/>
            <person name="Wakimoto B.T."/>
            <person name="Myers E.W."/>
            <person name="Celniker S.E."/>
            <person name="Rubin G.M."/>
            <person name="Karpen G.H."/>
        </authorList>
    </citation>
    <scope>NUCLEOTIDE SEQUENCE [LARGE SCALE GENOMIC DNA]</scope>
    <source>
        <strain evidence="11">Berkeley</strain>
    </source>
</reference>
<evidence type="ECO:0000256" key="1">
    <source>
        <dbReference type="ARBA" id="ARBA00008390"/>
    </source>
</evidence>
<evidence type="ECO:0000313" key="11">
    <source>
        <dbReference type="Proteomes" id="UP000000803"/>
    </source>
</evidence>
<dbReference type="Reactome" id="R-DME-975634">
    <property type="pathway name" value="Retinoid metabolism and transport"/>
</dbReference>
<dbReference type="Reactome" id="R-DME-2453902">
    <property type="pathway name" value="The canonical retinoid cycle in rods (twilight vision)"/>
</dbReference>
<reference evidence="9 11" key="7">
    <citation type="journal article" date="2007" name="Science">
        <title>The Release 5.1 annotation of Drosophila melanogaster heterochromatin.</title>
        <authorList>
            <person name="Smith C.D."/>
            <person name="Shu S."/>
            <person name="Mungall C.J."/>
            <person name="Karpen G.H."/>
        </authorList>
    </citation>
    <scope>NUCLEOTIDE SEQUENCE [LARGE SCALE GENOMIC DNA]</scope>
    <source>
        <strain evidence="11">Berkeley</strain>
    </source>
</reference>
<dbReference type="HOGENOM" id="CLU_113772_8_0_1"/>
<reference evidence="9 11" key="2">
    <citation type="journal article" date="2002" name="Genome Biol.">
        <title>Finishing a whole-genome shotgun: release 3 of the Drosophila melanogaster euchromatic genome sequence.</title>
        <authorList>
            <person name="Celniker S.E."/>
            <person name="Wheeler D.A."/>
            <person name="Kronmiller B."/>
            <person name="Carlson J.W."/>
            <person name="Halpern A."/>
            <person name="Patel S."/>
            <person name="Adams M."/>
            <person name="Champe M."/>
            <person name="Dugan S.P."/>
            <person name="Frise E."/>
            <person name="Hodgson A."/>
            <person name="George R.A."/>
            <person name="Hoskins R.A."/>
            <person name="Laverty T."/>
            <person name="Muzny D.M."/>
            <person name="Nelson C.R."/>
            <person name="Pacleb J.M."/>
            <person name="Park S."/>
            <person name="Pfeiffer B.D."/>
            <person name="Richards S."/>
            <person name="Sodergren E.J."/>
            <person name="Svirskas R."/>
            <person name="Tabor P.E."/>
            <person name="Wan K."/>
            <person name="Stapleton M."/>
            <person name="Sutton G.G."/>
            <person name="Venter C."/>
            <person name="Weinstock G."/>
            <person name="Scherer S.E."/>
            <person name="Myers E.W."/>
            <person name="Gibbs R.A."/>
            <person name="Rubin G.M."/>
        </authorList>
    </citation>
    <scope>NUCLEOTIDE SEQUENCE [LARGE SCALE GENOMIC DNA]</scope>
    <source>
        <strain evidence="11">Berkeley</strain>
    </source>
</reference>
<dbReference type="CDD" id="cd19852">
    <property type="entry name" value="FABP_pancrustacea"/>
    <property type="match status" value="1"/>
</dbReference>
<dbReference type="FunCoup" id="Q8INK3">
    <property type="interactions" value="156"/>
</dbReference>
<dbReference type="Reactome" id="R-DME-159418">
    <property type="pathway name" value="Recycling of bile acids and salts"/>
</dbReference>
<evidence type="ECO:0000256" key="3">
    <source>
        <dbReference type="ARBA" id="ARBA00057009"/>
    </source>
</evidence>
<dbReference type="InParanoid" id="Q8INK3"/>
<gene>
    <name evidence="9 10" type="primary">fabp</name>
    <name evidence="9" type="synonym">anon-EST:Posey234</name>
    <name evidence="9" type="synonym">anon-WO0140519.12</name>
    <name evidence="9" type="synonym">BcDNA:RH06221</name>
    <name evidence="9" type="synonym">BcDNA:RH46282</name>
    <name evidence="9" type="synonym">BcDNA:RH49003</name>
    <name evidence="9" type="synonym">BcDNA:SD12036</name>
    <name evidence="9" type="synonym">CG31305</name>
    <name evidence="9" type="synonym">CG31305-PI</name>
    <name evidence="9" type="synonym">CT21061</name>
    <name evidence="9" type="synonym">dFABP</name>
    <name evidence="9" type="synonym">dFabp</name>
    <name evidence="9" type="synonym">Dmel\CG6783</name>
    <name evidence="9" type="synonym">FABP</name>
    <name evidence="9" type="synonym">Fabp</name>
    <name evidence="9 10" type="ORF">CG6783</name>
    <name evidence="9" type="ORF">Dmel_CG6783</name>
</gene>
<dbReference type="InterPro" id="IPR031259">
    <property type="entry name" value="ILBP"/>
</dbReference>
<feature type="region of interest" description="Disordered" evidence="7">
    <location>
        <begin position="132"/>
        <end position="157"/>
    </location>
</feature>
<dbReference type="ExpressionAtlas" id="Q8INK3">
    <property type="expression patterns" value="baseline and differential"/>
</dbReference>
<dbReference type="GO" id="GO:0040003">
    <property type="term" value="P:chitin-based cuticle development"/>
    <property type="evidence" value="ECO:0000315"/>
    <property type="project" value="FlyBase"/>
</dbReference>
<dbReference type="Bgee" id="FBgn0037913">
    <property type="expression patterns" value="Expressed in embryonic/larval hemocyte (Drosophila) and 264 other cell types or tissues"/>
</dbReference>
<keyword evidence="11" id="KW-1185">Reference proteome</keyword>
<dbReference type="Reactome" id="R-DME-5365859">
    <property type="pathway name" value="RA biosynthesis pathway"/>
</dbReference>
<reference evidence="9 11" key="6">
    <citation type="journal article" date="2005" name="PLoS Comput. Biol.">
        <title>Combined evidence annotation of transposable elements in genome sequences.</title>
        <authorList>
            <person name="Quesneville H."/>
            <person name="Bergman C.M."/>
            <person name="Andrieu O."/>
            <person name="Autard D."/>
            <person name="Nouaud D."/>
            <person name="Ashburner M."/>
            <person name="Anxolabehere D."/>
        </authorList>
    </citation>
    <scope>NUCLEOTIDE SEQUENCE [LARGE SCALE GENOMIC DNA]</scope>
    <source>
        <strain evidence="11">Berkeley</strain>
    </source>
</reference>
<dbReference type="SUPFAM" id="SSF50814">
    <property type="entry name" value="Lipocalins"/>
    <property type="match status" value="1"/>
</dbReference>
<dbReference type="CTD" id="3772232"/>
<keyword evidence="6" id="KW-0813">Transport</keyword>
<dbReference type="GO" id="GO:0005829">
    <property type="term" value="C:cytosol"/>
    <property type="evidence" value="ECO:0007005"/>
    <property type="project" value="FlyBase"/>
</dbReference>
<comment type="function">
    <text evidence="3">Binds fatty acids in a 1:1 molar ratio.</text>
</comment>
<dbReference type="IntAct" id="Q8INK3">
    <property type="interactions" value="200"/>
</dbReference>
<dbReference type="eggNOG" id="KOG4015">
    <property type="taxonomic scope" value="Eukaryota"/>
</dbReference>
<dbReference type="EMBL" id="AE014297">
    <property type="protein sequence ID" value="AAN13511.1"/>
    <property type="molecule type" value="Genomic_DNA"/>
</dbReference>
<evidence type="ECO:0000256" key="2">
    <source>
        <dbReference type="ARBA" id="ARBA00023121"/>
    </source>
</evidence>
<dbReference type="RefSeq" id="NP_001027179.1">
    <property type="nucleotide sequence ID" value="NM_001032008.2"/>
</dbReference>
<dbReference type="GeneID" id="3772232"/>
<dbReference type="PROSITE" id="PS00214">
    <property type="entry name" value="FABP"/>
    <property type="match status" value="1"/>
</dbReference>
<dbReference type="InterPro" id="IPR000463">
    <property type="entry name" value="Fatty_acid-bd"/>
</dbReference>
<dbReference type="Reactome" id="R-DME-5362517">
    <property type="pathway name" value="Signaling by Retinoic Acid"/>
</dbReference>
<dbReference type="BioGRID-ORCS" id="3772232">
    <property type="hits" value="0 hits in 3 CRISPR screens"/>
</dbReference>
<reference evidence="9 11" key="1">
    <citation type="journal article" date="2000" name="Science">
        <title>The genome sequence of Drosophila melanogaster.</title>
        <authorList>
            <person name="Adams M.D."/>
            <person name="Celniker S.E."/>
            <person name="Holt R.A."/>
            <person name="Evans C.A."/>
            <person name="Gocayne J.D."/>
            <person name="Amanatides P.G."/>
            <person name="Scherer S.E."/>
            <person name="Li P.W."/>
            <person name="Hoskins R.A."/>
            <person name="Galle R.F."/>
            <person name="George R.A."/>
            <person name="Lewis S.E."/>
            <person name="Richards S."/>
            <person name="Ashburner M."/>
            <person name="Henderson S.N."/>
            <person name="Sutton G.G."/>
            <person name="Wortman J.R."/>
            <person name="Yandell M.D."/>
            <person name="Zhang Q."/>
            <person name="Chen L.X."/>
            <person name="Brandon R.C."/>
            <person name="Rogers Y.H."/>
            <person name="Blazej R.G."/>
            <person name="Champe M."/>
            <person name="Pfeiffer B.D."/>
            <person name="Wan K.H."/>
            <person name="Doyle C."/>
            <person name="Baxter E.G."/>
            <person name="Helt G."/>
            <person name="Nelson C.R."/>
            <person name="Gabor G.L."/>
            <person name="Abril J.F."/>
            <person name="Agbayani A."/>
            <person name="An H.J."/>
            <person name="Andrews-Pfannkoch C."/>
            <person name="Baldwin D."/>
            <person name="Ballew R.M."/>
            <person name="Basu A."/>
            <person name="Baxendale J."/>
            <person name="Bayraktaroglu L."/>
            <person name="Beasley E.M."/>
            <person name="Beeson K.Y."/>
            <person name="Benos P.V."/>
            <person name="Berman B.P."/>
            <person name="Bhandari D."/>
            <person name="Bolshakov S."/>
            <person name="Borkova D."/>
            <person name="Botchan M.R."/>
            <person name="Bouck J."/>
            <person name="Brokstein P."/>
            <person name="Brottier P."/>
            <person name="Burtis K.C."/>
            <person name="Busam D.A."/>
            <person name="Butler H."/>
            <person name="Cadieu E."/>
            <person name="Center A."/>
            <person name="Chandra I."/>
            <person name="Cherry J.M."/>
            <person name="Cawley S."/>
            <person name="Dahlke C."/>
            <person name="Davenport L.B."/>
            <person name="Davies P."/>
            <person name="de Pablos B."/>
            <person name="Delcher A."/>
            <person name="Deng Z."/>
            <person name="Mays A.D."/>
            <person name="Dew I."/>
            <person name="Dietz S.M."/>
            <person name="Dodson K."/>
            <person name="Doup L.E."/>
            <person name="Downes M."/>
            <person name="Dugan-Rocha S."/>
            <person name="Dunkov B.C."/>
            <person name="Dunn P."/>
            <person name="Durbin K.J."/>
            <person name="Evangelista C.C."/>
            <person name="Ferraz C."/>
            <person name="Ferriera S."/>
            <person name="Fleischmann W."/>
            <person name="Fosler C."/>
            <person name="Gabrielian A.E."/>
            <person name="Garg N.S."/>
            <person name="Gelbart W.M."/>
            <person name="Glasser K."/>
            <person name="Glodek A."/>
            <person name="Gong F."/>
            <person name="Gorrell J.H."/>
            <person name="Gu Z."/>
            <person name="Guan P."/>
            <person name="Harris M."/>
            <person name="Harris N.L."/>
            <person name="Harvey D."/>
            <person name="Heiman T.J."/>
            <person name="Hernandez J.R."/>
            <person name="Houck J."/>
            <person name="Hostin D."/>
            <person name="Houston K.A."/>
            <person name="Howland T.J."/>
            <person name="Wei M.H."/>
            <person name="Ibegwam C."/>
            <person name="Jalali M."/>
            <person name="Kalush F."/>
            <person name="Karpen G.H."/>
            <person name="Ke Z."/>
            <person name="Kennison J.A."/>
            <person name="Ketchum K.A."/>
            <person name="Kimmel B.E."/>
            <person name="Kodira C.D."/>
            <person name="Kraft C."/>
            <person name="Kravitz S."/>
            <person name="Kulp D."/>
            <person name="Lai Z."/>
            <person name="Lasko P."/>
            <person name="Lei Y."/>
            <person name="Levitsky A.A."/>
            <person name="Li J."/>
            <person name="Li Z."/>
            <person name="Liang Y."/>
            <person name="Lin X."/>
            <person name="Liu X."/>
            <person name="Mattei B."/>
            <person name="McIntosh T.C."/>
            <person name="McLeod M.P."/>
            <person name="McPherson D."/>
            <person name="Merkulov G."/>
            <person name="Milshina N.V."/>
            <person name="Mobarry C."/>
            <person name="Morris J."/>
            <person name="Moshrefi A."/>
            <person name="Mount S.M."/>
            <person name="Moy M."/>
            <person name="Murphy B."/>
            <person name="Murphy L."/>
            <person name="Muzny D.M."/>
            <person name="Nelson D.L."/>
            <person name="Nelson D.R."/>
            <person name="Nelson K.A."/>
            <person name="Nixon K."/>
            <person name="Nusskern D.R."/>
            <person name="Pacleb J.M."/>
            <person name="Palazzolo M."/>
            <person name="Pittman G.S."/>
            <person name="Pan S."/>
            <person name="Pollard J."/>
            <person name="Puri V."/>
            <person name="Reese M.G."/>
            <person name="Reinert K."/>
            <person name="Remington K."/>
            <person name="Saunders R.D."/>
            <person name="Scheeler F."/>
            <person name="Shen H."/>
            <person name="Shue B.C."/>
            <person name="Siden-Kiamos I."/>
            <person name="Simpson M."/>
            <person name="Skupski M.P."/>
            <person name="Smith T."/>
            <person name="Spier E."/>
            <person name="Spradling A.C."/>
            <person name="Stapleton M."/>
            <person name="Strong R."/>
            <person name="Sun E."/>
            <person name="Svirskas R."/>
            <person name="Tector C."/>
            <person name="Turner R."/>
            <person name="Venter E."/>
            <person name="Wang A.H."/>
            <person name="Wang X."/>
            <person name="Wang Z.Y."/>
            <person name="Wassarman D.A."/>
            <person name="Weinstock G.M."/>
            <person name="Weissenbach J."/>
            <person name="Williams S.M."/>
            <person name="WoodageT"/>
            <person name="Worley K.C."/>
            <person name="Wu D."/>
            <person name="Yang S."/>
            <person name="Yao Q.A."/>
            <person name="Ye J."/>
            <person name="Yeh R.F."/>
            <person name="Zaveri J.S."/>
            <person name="Zhan M."/>
            <person name="Zhang G."/>
            <person name="Zhao Q."/>
            <person name="Zheng L."/>
            <person name="Zheng X.H."/>
            <person name="Zhong F.N."/>
            <person name="Zhong W."/>
            <person name="Zhou X."/>
            <person name="Zhu S."/>
            <person name="Zhu X."/>
            <person name="Smith H.O."/>
            <person name="Gibbs R.A."/>
            <person name="Myers E.W."/>
            <person name="Rubin G.M."/>
            <person name="Venter J.C."/>
        </authorList>
    </citation>
    <scope>NUCLEOTIDE SEQUENCE [LARGE SCALE GENOMIC DNA]</scope>
    <source>
        <strain evidence="11">Berkeley</strain>
    </source>
</reference>
<dbReference type="DNASU" id="3772232"/>
<dbReference type="KEGG" id="dme:Dmel_CG6783"/>
<dbReference type="GO" id="GO:0015908">
    <property type="term" value="P:fatty acid transport"/>
    <property type="evidence" value="ECO:0000318"/>
    <property type="project" value="GO_Central"/>
</dbReference>
<evidence type="ECO:0000313" key="10">
    <source>
        <dbReference type="FlyBase" id="FBgn0037913"/>
    </source>
</evidence>
<dbReference type="OrthoDB" id="354351at2759"/>
<dbReference type="VEuPathDB" id="VectorBase:FBgn0037913"/>
<dbReference type="Reactome" id="R-DME-400206">
    <property type="pathway name" value="Regulation of lipid metabolism by PPARalpha"/>
</dbReference>